<protein>
    <submittedName>
        <fullName evidence="2">Glycosyl transferase family 2</fullName>
    </submittedName>
</protein>
<keyword evidence="2" id="KW-0808">Transferase</keyword>
<reference evidence="2 3" key="1">
    <citation type="submission" date="2011-06" db="EMBL/GenBank/DDBJ databases">
        <title>Genomic sequence of Methylobacter tundripaludum SV96.</title>
        <authorList>
            <consortium name="US DOE Joint Genome Institute"/>
            <person name="Lucas S."/>
            <person name="Han J."/>
            <person name="Lapidus A."/>
            <person name="Cheng J.-F."/>
            <person name="Goodwin L."/>
            <person name="Pitluck S."/>
            <person name="Held B."/>
            <person name="Detter J.C."/>
            <person name="Han C."/>
            <person name="Tapia R."/>
            <person name="Land M."/>
            <person name="Hauser L."/>
            <person name="Kyrpides N."/>
            <person name="Ivanova N."/>
            <person name="Ovchinnikova G."/>
            <person name="Pagani I."/>
            <person name="Klotz M.G."/>
            <person name="Dispirito A.A."/>
            <person name="Murrell J.C."/>
            <person name="Dunfield P."/>
            <person name="Kalyuzhnaya M.G."/>
            <person name="Svenning M."/>
            <person name="Trotsenko Y.A."/>
            <person name="Stein L.Y."/>
            <person name="Woyke T."/>
        </authorList>
    </citation>
    <scope>NUCLEOTIDE SEQUENCE [LARGE SCALE GENOMIC DNA]</scope>
    <source>
        <strain evidence="3">ATCC BAA-1195 / DSM 17260 / SV96</strain>
    </source>
</reference>
<keyword evidence="3" id="KW-1185">Reference proteome</keyword>
<dbReference type="CDD" id="cd06433">
    <property type="entry name" value="GT_2_WfgS_like"/>
    <property type="match status" value="1"/>
</dbReference>
<gene>
    <name evidence="2" type="ORF">Mettu_1769</name>
</gene>
<dbReference type="PANTHER" id="PTHR22916:SF3">
    <property type="entry name" value="UDP-GLCNAC:BETAGAL BETA-1,3-N-ACETYLGLUCOSAMINYLTRANSFERASE-LIKE PROTEIN 1"/>
    <property type="match status" value="1"/>
</dbReference>
<organism evidence="2 3">
    <name type="scientific">Methylobacter tundripaludum (strain ATCC BAA-1195 / DSM 17260 / SV96)</name>
    <dbReference type="NCBI Taxonomy" id="697282"/>
    <lineage>
        <taxon>Bacteria</taxon>
        <taxon>Pseudomonadati</taxon>
        <taxon>Pseudomonadota</taxon>
        <taxon>Gammaproteobacteria</taxon>
        <taxon>Methylococcales</taxon>
        <taxon>Methylococcaceae</taxon>
        <taxon>Methylobacter</taxon>
    </lineage>
</organism>
<dbReference type="Gene3D" id="3.90.550.10">
    <property type="entry name" value="Spore Coat Polysaccharide Biosynthesis Protein SpsA, Chain A"/>
    <property type="match status" value="1"/>
</dbReference>
<evidence type="ECO:0000313" key="2">
    <source>
        <dbReference type="EMBL" id="EGW22935.1"/>
    </source>
</evidence>
<dbReference type="HOGENOM" id="CLU_025996_21_1_6"/>
<sequence length="295" mass="33258">MKAIIAASVHSAIKNDPDCKLNCSSQTHKVEGGLRSQGIYKHSLPGKPLITVITVVFNGAETIRDTIESVIKQSYENIEHIIVDGGSSDATVDILRQYDHIIDYWSSEKDGGIYDAMNKGISLCSGEYVGMLNSDDMFSDENVLQDIADRFYMAKVDAVFSCLNIVDKNNLKKILRKYRVAKFNSALLRIGVMPPHPTFYCKKSCYEEGGMYKTNYKIAADFEMLVRLLIRQKISWSFIDKVTVTMRSGGLSNSGFMSSVKLNWEIVRACKENGLYTNMLFLALKLPIRLFELIR</sequence>
<dbReference type="Proteomes" id="UP000004664">
    <property type="component" value="Unassembled WGS sequence"/>
</dbReference>
<dbReference type="PANTHER" id="PTHR22916">
    <property type="entry name" value="GLYCOSYLTRANSFERASE"/>
    <property type="match status" value="1"/>
</dbReference>
<name>G3IVS8_METTV</name>
<dbReference type="EMBL" id="JH109152">
    <property type="protein sequence ID" value="EGW22935.1"/>
    <property type="molecule type" value="Genomic_DNA"/>
</dbReference>
<dbReference type="SUPFAM" id="SSF53448">
    <property type="entry name" value="Nucleotide-diphospho-sugar transferases"/>
    <property type="match status" value="1"/>
</dbReference>
<evidence type="ECO:0000313" key="3">
    <source>
        <dbReference type="Proteomes" id="UP000004664"/>
    </source>
</evidence>
<dbReference type="eggNOG" id="COG1216">
    <property type="taxonomic scope" value="Bacteria"/>
</dbReference>
<dbReference type="InterPro" id="IPR001173">
    <property type="entry name" value="Glyco_trans_2-like"/>
</dbReference>
<dbReference type="InterPro" id="IPR029044">
    <property type="entry name" value="Nucleotide-diphossugar_trans"/>
</dbReference>
<feature type="domain" description="Glycosyltransferase 2-like" evidence="1">
    <location>
        <begin position="51"/>
        <end position="185"/>
    </location>
</feature>
<accession>G3IVS8</accession>
<dbReference type="GO" id="GO:0016758">
    <property type="term" value="F:hexosyltransferase activity"/>
    <property type="evidence" value="ECO:0007669"/>
    <property type="project" value="UniProtKB-ARBA"/>
</dbReference>
<dbReference type="RefSeq" id="WP_006890947.1">
    <property type="nucleotide sequence ID" value="NZ_JH109152.1"/>
</dbReference>
<dbReference type="STRING" id="697282.Mettu_1769"/>
<proteinExistence type="predicted"/>
<dbReference type="Pfam" id="PF00535">
    <property type="entry name" value="Glycos_transf_2"/>
    <property type="match status" value="1"/>
</dbReference>
<evidence type="ECO:0000259" key="1">
    <source>
        <dbReference type="Pfam" id="PF00535"/>
    </source>
</evidence>
<dbReference type="AlphaFoldDB" id="G3IVS8"/>